<sequence length="93" mass="9871">MIYVVASVLLSSDSIVGATTLIQAESRNLGLSVSDMSSKMDSTRIRSWNGLLADEPKAATSTSDMVGTETFLFDCKLNNVTGATSNRYADGKS</sequence>
<reference evidence="1 2" key="1">
    <citation type="journal article" date="2022" name="bioRxiv">
        <title>Genomics of Preaxostyla Flagellates Illuminates Evolutionary Transitions and the Path Towards Mitochondrial Loss.</title>
        <authorList>
            <person name="Novak L.V.F."/>
            <person name="Treitli S.C."/>
            <person name="Pyrih J."/>
            <person name="Halakuc P."/>
            <person name="Pipaliya S.V."/>
            <person name="Vacek V."/>
            <person name="Brzon O."/>
            <person name="Soukal P."/>
            <person name="Eme L."/>
            <person name="Dacks J.B."/>
            <person name="Karnkowska A."/>
            <person name="Elias M."/>
            <person name="Hampl V."/>
        </authorList>
    </citation>
    <scope>NUCLEOTIDE SEQUENCE [LARGE SCALE GENOMIC DNA]</scope>
    <source>
        <strain evidence="1">NAU3</strain>
        <tissue evidence="1">Gut</tissue>
    </source>
</reference>
<evidence type="ECO:0000313" key="1">
    <source>
        <dbReference type="EMBL" id="KAK2952971.1"/>
    </source>
</evidence>
<dbReference type="Proteomes" id="UP001281761">
    <property type="component" value="Unassembled WGS sequence"/>
</dbReference>
<evidence type="ECO:0000313" key="2">
    <source>
        <dbReference type="Proteomes" id="UP001281761"/>
    </source>
</evidence>
<gene>
    <name evidence="1" type="ORF">BLNAU_12147</name>
</gene>
<proteinExistence type="predicted"/>
<accession>A0ABQ9XKL1</accession>
<protein>
    <submittedName>
        <fullName evidence="1">Uncharacterized protein</fullName>
    </submittedName>
</protein>
<comment type="caution">
    <text evidence="1">The sequence shown here is derived from an EMBL/GenBank/DDBJ whole genome shotgun (WGS) entry which is preliminary data.</text>
</comment>
<keyword evidence="2" id="KW-1185">Reference proteome</keyword>
<dbReference type="EMBL" id="JARBJD010000097">
    <property type="protein sequence ID" value="KAK2952971.1"/>
    <property type="molecule type" value="Genomic_DNA"/>
</dbReference>
<name>A0ABQ9XKL1_9EUKA</name>
<organism evidence="1 2">
    <name type="scientific">Blattamonas nauphoetae</name>
    <dbReference type="NCBI Taxonomy" id="2049346"/>
    <lineage>
        <taxon>Eukaryota</taxon>
        <taxon>Metamonada</taxon>
        <taxon>Preaxostyla</taxon>
        <taxon>Oxymonadida</taxon>
        <taxon>Blattamonas</taxon>
    </lineage>
</organism>